<dbReference type="CDD" id="cd06348">
    <property type="entry name" value="PBP1_ABC_HAAT-like"/>
    <property type="match status" value="1"/>
</dbReference>
<feature type="signal peptide" evidence="5">
    <location>
        <begin position="1"/>
        <end position="23"/>
    </location>
</feature>
<evidence type="ECO:0000313" key="8">
    <source>
        <dbReference type="Proteomes" id="UP001272515"/>
    </source>
</evidence>
<reference evidence="7 8" key="1">
    <citation type="submission" date="2023-10" db="EMBL/GenBank/DDBJ databases">
        <title>Veillonella sp. nov., isolated from a pig farm feces dump.</title>
        <authorList>
            <person name="Chang Y.-H."/>
        </authorList>
    </citation>
    <scope>NUCLEOTIDE SEQUENCE [LARGE SCALE GENOMIC DNA]</scope>
    <source>
        <strain evidence="7 8">YH-vei2233</strain>
    </source>
</reference>
<dbReference type="InterPro" id="IPR028081">
    <property type="entry name" value="Leu-bd"/>
</dbReference>
<dbReference type="InterPro" id="IPR000709">
    <property type="entry name" value="Leu_Ile_Val-bd"/>
</dbReference>
<dbReference type="PROSITE" id="PS51257">
    <property type="entry name" value="PROKAR_LIPOPROTEIN"/>
    <property type="match status" value="1"/>
</dbReference>
<dbReference type="RefSeq" id="WP_310746200.1">
    <property type="nucleotide sequence ID" value="NZ_JAWJZA010000004.1"/>
</dbReference>
<dbReference type="EMBL" id="JAWJZB010000005">
    <property type="protein sequence ID" value="MDV5088206.1"/>
    <property type="molecule type" value="Genomic_DNA"/>
</dbReference>
<dbReference type="Gene3D" id="3.40.50.2300">
    <property type="match status" value="2"/>
</dbReference>
<dbReference type="Pfam" id="PF13458">
    <property type="entry name" value="Peripla_BP_6"/>
    <property type="match status" value="1"/>
</dbReference>
<dbReference type="Proteomes" id="UP001272515">
    <property type="component" value="Unassembled WGS sequence"/>
</dbReference>
<comment type="similarity">
    <text evidence="1">Belongs to the leucine-binding protein family.</text>
</comment>
<gene>
    <name evidence="7" type="ORF">RVY80_05005</name>
</gene>
<evidence type="ECO:0000256" key="3">
    <source>
        <dbReference type="ARBA" id="ARBA00022729"/>
    </source>
</evidence>
<organism evidence="7 8">
    <name type="scientific">Veillonella absiana</name>
    <dbReference type="NCBI Taxonomy" id="3079305"/>
    <lineage>
        <taxon>Bacteria</taxon>
        <taxon>Bacillati</taxon>
        <taxon>Bacillota</taxon>
        <taxon>Negativicutes</taxon>
        <taxon>Veillonellales</taxon>
        <taxon>Veillonellaceae</taxon>
        <taxon>Veillonella</taxon>
    </lineage>
</organism>
<evidence type="ECO:0000259" key="6">
    <source>
        <dbReference type="Pfam" id="PF13458"/>
    </source>
</evidence>
<dbReference type="PRINTS" id="PR00337">
    <property type="entry name" value="LEUILEVALBP"/>
</dbReference>
<evidence type="ECO:0000256" key="4">
    <source>
        <dbReference type="ARBA" id="ARBA00022970"/>
    </source>
</evidence>
<dbReference type="InterPro" id="IPR028082">
    <property type="entry name" value="Peripla_BP_I"/>
</dbReference>
<comment type="caution">
    <text evidence="7">The sequence shown here is derived from an EMBL/GenBank/DDBJ whole genome shotgun (WGS) entry which is preliminary data.</text>
</comment>
<evidence type="ECO:0000313" key="7">
    <source>
        <dbReference type="EMBL" id="MDV5088206.1"/>
    </source>
</evidence>
<evidence type="ECO:0000256" key="2">
    <source>
        <dbReference type="ARBA" id="ARBA00022448"/>
    </source>
</evidence>
<name>A0ABU3Z963_9FIRM</name>
<keyword evidence="4" id="KW-0029">Amino-acid transport</keyword>
<evidence type="ECO:0000256" key="1">
    <source>
        <dbReference type="ARBA" id="ARBA00010062"/>
    </source>
</evidence>
<keyword evidence="3 5" id="KW-0732">Signal</keyword>
<sequence length="383" mass="40519">MKKSMLKKLAVMGLAGVMAIGIAGCGSDKGASSGNANEAKIALLTTTSGAAAAYGESIKNGAELAVSQINADANNVKINLLVEDTKGDKNEAINAMNKVISKDKVVAVVGPMLSGEMMAAGPIANKNKVVALGTSTTAEGITDIGDYIFRNAVPESLAVDTAIKEAHKVLGFKTAAIMYSNNNDQMVSVNNTAKKALESEGVQIVATETFADKDTDFSAQLTKIQQAKPDVIVVASLYQEGALIMKKMRELGINVPVIGSNGFNSPAFIKNAGAAADGSIVGTPWFPNKDDQKVRDFKKAYADKYGHEPDQFAAQAYDAMYMVEAALKKAGSTTDREKFKEALKNIADFVGVTGKFQFDAKGDPKMDVQVLQVRNGQFEALQK</sequence>
<dbReference type="SUPFAM" id="SSF53822">
    <property type="entry name" value="Periplasmic binding protein-like I"/>
    <property type="match status" value="1"/>
</dbReference>
<dbReference type="InterPro" id="IPR051010">
    <property type="entry name" value="BCAA_transport"/>
</dbReference>
<keyword evidence="8" id="KW-1185">Reference proteome</keyword>
<protein>
    <submittedName>
        <fullName evidence="7">ABC transporter substrate-binding protein</fullName>
    </submittedName>
</protein>
<keyword evidence="2" id="KW-0813">Transport</keyword>
<dbReference type="PANTHER" id="PTHR30483">
    <property type="entry name" value="LEUCINE-SPECIFIC-BINDING PROTEIN"/>
    <property type="match status" value="1"/>
</dbReference>
<feature type="domain" description="Leucine-binding protein" evidence="6">
    <location>
        <begin position="39"/>
        <end position="376"/>
    </location>
</feature>
<feature type="chain" id="PRO_5046040049" evidence="5">
    <location>
        <begin position="24"/>
        <end position="383"/>
    </location>
</feature>
<proteinExistence type="inferred from homology"/>
<dbReference type="PANTHER" id="PTHR30483:SF6">
    <property type="entry name" value="PERIPLASMIC BINDING PROTEIN OF ABC TRANSPORTER FOR NATURAL AMINO ACIDS"/>
    <property type="match status" value="1"/>
</dbReference>
<accession>A0ABU3Z963</accession>
<evidence type="ECO:0000256" key="5">
    <source>
        <dbReference type="SAM" id="SignalP"/>
    </source>
</evidence>